<dbReference type="RefSeq" id="WP_087357900.1">
    <property type="nucleotide sequence ID" value="NZ_NFLJ01000015.1"/>
</dbReference>
<accession>A0A1Y4SXC0</accession>
<dbReference type="PANTHER" id="PTHR43581:SF2">
    <property type="entry name" value="EXCINUCLEASE ATPASE SUBUNIT"/>
    <property type="match status" value="1"/>
</dbReference>
<dbReference type="AlphaFoldDB" id="A0A1Y4SXC0"/>
<dbReference type="Pfam" id="PF13304">
    <property type="entry name" value="AAA_21"/>
    <property type="match status" value="1"/>
</dbReference>
<dbReference type="InterPro" id="IPR051396">
    <property type="entry name" value="Bact_Antivir_Def_Nuclease"/>
</dbReference>
<sequence>MENIYINNIHIDEVRHLKNIDIPSSDGKKNIIITGKNGSGKTSLLDSLANYLQSIASDNDFNDIPVKIHTWKNYLQEAKQKNDTQDINRCLENLKYYENKFINTRNGLDITFNADTSTIYKCFNNGEFVLAYYDANRNFQTEEVKNVEKIELNTKYSIKEKPSLKFVKYLVDLKVTQALALTNGKKEKAEQIQNWFQSLENYLKMIFDDQSLQLVFDEDKFNFYISVEGRNDFDFNTLSSGYSAILDIVVDLIMRMEKTSNRRFEYNMPGIVLIDEIETHLHLELQKNIMSFLTTIFPNVQFIVTTHSPFILNSLGNIVIYDLESRILIENGLTDVPYKGIVEGYFRVDTHSKELKEKFEKYKNLINKDHLEDEDFAEISRLQVYLEEIPDYLALDISTEYQILKSEFEGRSDLQ</sequence>
<dbReference type="SUPFAM" id="SSF52540">
    <property type="entry name" value="P-loop containing nucleoside triphosphate hydrolases"/>
    <property type="match status" value="1"/>
</dbReference>
<dbReference type="Proteomes" id="UP000195305">
    <property type="component" value="Unassembled WGS sequence"/>
</dbReference>
<dbReference type="OrthoDB" id="1093370at2"/>
<dbReference type="InterPro" id="IPR003593">
    <property type="entry name" value="AAA+_ATPase"/>
</dbReference>
<dbReference type="GO" id="GO:0005524">
    <property type="term" value="F:ATP binding"/>
    <property type="evidence" value="ECO:0007669"/>
    <property type="project" value="InterPro"/>
</dbReference>
<gene>
    <name evidence="2" type="ORF">B5E75_06160</name>
</gene>
<evidence type="ECO:0000313" key="2">
    <source>
        <dbReference type="EMBL" id="OUQ34558.1"/>
    </source>
</evidence>
<dbReference type="SMART" id="SM00382">
    <property type="entry name" value="AAA"/>
    <property type="match status" value="1"/>
</dbReference>
<dbReference type="EMBL" id="NFLJ01000015">
    <property type="protein sequence ID" value="OUQ34558.1"/>
    <property type="molecule type" value="Genomic_DNA"/>
</dbReference>
<evidence type="ECO:0000313" key="3">
    <source>
        <dbReference type="Proteomes" id="UP000195305"/>
    </source>
</evidence>
<feature type="domain" description="AAA+ ATPase" evidence="1">
    <location>
        <begin position="27"/>
        <end position="333"/>
    </location>
</feature>
<reference evidence="2 3" key="1">
    <citation type="journal article" date="2018" name="BMC Genomics">
        <title>Whole genome sequencing and function prediction of 133 gut anaerobes isolated from chicken caecum in pure cultures.</title>
        <authorList>
            <person name="Medvecky M."/>
            <person name="Cejkova D."/>
            <person name="Polansky O."/>
            <person name="Karasova D."/>
            <person name="Kubasova T."/>
            <person name="Cizek A."/>
            <person name="Rychlik I."/>
        </authorList>
    </citation>
    <scope>NUCLEOTIDE SEQUENCE [LARGE SCALE GENOMIC DNA]</scope>
    <source>
        <strain evidence="2 3">An13</strain>
    </source>
</reference>
<protein>
    <submittedName>
        <fullName evidence="2">AAA family ATPase</fullName>
    </submittedName>
</protein>
<dbReference type="CDD" id="cd00267">
    <property type="entry name" value="ABC_ATPase"/>
    <property type="match status" value="1"/>
</dbReference>
<keyword evidence="3" id="KW-1185">Reference proteome</keyword>
<dbReference type="GO" id="GO:0016887">
    <property type="term" value="F:ATP hydrolysis activity"/>
    <property type="evidence" value="ECO:0007669"/>
    <property type="project" value="InterPro"/>
</dbReference>
<organism evidence="2 3">
    <name type="scientific">Massilimicrobiota timonensis</name>
    <dbReference type="NCBI Taxonomy" id="1776392"/>
    <lineage>
        <taxon>Bacteria</taxon>
        <taxon>Bacillati</taxon>
        <taxon>Bacillota</taxon>
        <taxon>Erysipelotrichia</taxon>
        <taxon>Erysipelotrichales</taxon>
        <taxon>Erysipelotrichaceae</taxon>
        <taxon>Massilimicrobiota</taxon>
    </lineage>
</organism>
<dbReference type="Gene3D" id="3.40.50.300">
    <property type="entry name" value="P-loop containing nucleotide triphosphate hydrolases"/>
    <property type="match status" value="1"/>
</dbReference>
<dbReference type="PANTHER" id="PTHR43581">
    <property type="entry name" value="ATP/GTP PHOSPHATASE"/>
    <property type="match status" value="1"/>
</dbReference>
<evidence type="ECO:0000259" key="1">
    <source>
        <dbReference type="SMART" id="SM00382"/>
    </source>
</evidence>
<name>A0A1Y4SXC0_9FIRM</name>
<comment type="caution">
    <text evidence="2">The sequence shown here is derived from an EMBL/GenBank/DDBJ whole genome shotgun (WGS) entry which is preliminary data.</text>
</comment>
<dbReference type="InterPro" id="IPR027417">
    <property type="entry name" value="P-loop_NTPase"/>
</dbReference>
<dbReference type="InterPro" id="IPR003959">
    <property type="entry name" value="ATPase_AAA_core"/>
</dbReference>
<proteinExistence type="predicted"/>